<organism evidence="1 2">
    <name type="scientific">Granulicella aggregans</name>
    <dbReference type="NCBI Taxonomy" id="474949"/>
    <lineage>
        <taxon>Bacteria</taxon>
        <taxon>Pseudomonadati</taxon>
        <taxon>Acidobacteriota</taxon>
        <taxon>Terriglobia</taxon>
        <taxon>Terriglobales</taxon>
        <taxon>Acidobacteriaceae</taxon>
        <taxon>Granulicella</taxon>
    </lineage>
</organism>
<proteinExistence type="predicted"/>
<dbReference type="NCBIfam" id="NF047558">
    <property type="entry name" value="TPR_END_plus"/>
    <property type="match status" value="1"/>
</dbReference>
<reference evidence="1 2" key="1">
    <citation type="submission" date="2020-08" db="EMBL/GenBank/DDBJ databases">
        <title>Genomic Encyclopedia of Type Strains, Phase IV (KMG-V): Genome sequencing to study the core and pangenomes of soil and plant-associated prokaryotes.</title>
        <authorList>
            <person name="Whitman W."/>
        </authorList>
    </citation>
    <scope>NUCLEOTIDE SEQUENCE [LARGE SCALE GENOMIC DNA]</scope>
    <source>
        <strain evidence="1 2">M8UP14</strain>
    </source>
</reference>
<name>A0A7W7ZHT1_9BACT</name>
<accession>A0A7W7ZHT1</accession>
<keyword evidence="2" id="KW-1185">Reference proteome</keyword>
<sequence>MNRAWEARPILDTLHAIAEARFVPPYAMALVYAGLRETDLVFEWLRRAEKQHDVHLVFLTVDPKWDFLRSDPRFSSLLEDGGSSTGPHS</sequence>
<gene>
    <name evidence="1" type="ORF">HDF16_004893</name>
</gene>
<protein>
    <submittedName>
        <fullName evidence="1">Uncharacterized protein</fullName>
    </submittedName>
</protein>
<dbReference type="EMBL" id="JACHIP010000010">
    <property type="protein sequence ID" value="MBB5060157.1"/>
    <property type="molecule type" value="Genomic_DNA"/>
</dbReference>
<dbReference type="Proteomes" id="UP000540989">
    <property type="component" value="Unassembled WGS sequence"/>
</dbReference>
<dbReference type="AlphaFoldDB" id="A0A7W7ZHT1"/>
<evidence type="ECO:0000313" key="2">
    <source>
        <dbReference type="Proteomes" id="UP000540989"/>
    </source>
</evidence>
<evidence type="ECO:0000313" key="1">
    <source>
        <dbReference type="EMBL" id="MBB5060157.1"/>
    </source>
</evidence>
<dbReference type="RefSeq" id="WP_184222280.1">
    <property type="nucleotide sequence ID" value="NZ_JACHIP010000010.1"/>
</dbReference>
<comment type="caution">
    <text evidence="1">The sequence shown here is derived from an EMBL/GenBank/DDBJ whole genome shotgun (WGS) entry which is preliminary data.</text>
</comment>